<sequence length="690" mass="75407">MGTGWRRAFCTTIPRNSSDSSSSSSSSVLGDVQQNPNPSPRTCGKLGFFKTSSASNPSTPRLQSNWSLRSRTSNNGGGGDDTSADSNVSTPRLRLRAKTNDKSDGDKFQSSVIDNLNITPRLRCKTNTKTPKSSSLLGSNPSSPRSPFSIFKSSLGFSRSNCGLCLQSVKTGHKTAIFTAECSHTFHFPCISKHVKKDKLLECPICKSAWRDSSFLAIRNLQSNNNQIAKTNEGSQETCIKPKAYDDDEPLRTPRAGAGGGIVPIPEAVEENEEENEEFKGFFVNPVSSHEFRRDFKNVEVMLMSEVAVISSTQSHETYAVVLKVKAPPPHLLNHSSSSRRAPIDLVAVLDVSASMGGPKLQMLKRAMRLVISSLGSTDRLSIVAFSASPKRLLPLRRMTSKGQRSARRIIDQLTCSRGTCAGEALRKATKVLEDRRERNPVASIILLSDGHEEHATDNNNPNQRQPSSHVSSTRFAHVEIPVHTLEKTGTHQTNENAFTKCVGGLLSVVAQDLRIQLGVAPGSDPAEITAVYSCNGKPTLLNSGSVRFGDLYAEEEREVLVEMRVPRSNNGSHHVLSARCSYNDPATQEAVYGGEKALLVARAQTVRSSSSSPKIERLRNLFIATRAVAESRLLVEHNKLTTAHHLLSSARGLLMQSISAEEYVKGLESELVDVEWRVQYQQQMVQQGG</sequence>
<reference evidence="1 2" key="2">
    <citation type="journal article" date="2022" name="Mol. Ecol. Resour.">
        <title>The genomes of chicory, endive, great burdock and yacon provide insights into Asteraceae paleo-polyploidization history and plant inulin production.</title>
        <authorList>
            <person name="Fan W."/>
            <person name="Wang S."/>
            <person name="Wang H."/>
            <person name="Wang A."/>
            <person name="Jiang F."/>
            <person name="Liu H."/>
            <person name="Zhao H."/>
            <person name="Xu D."/>
            <person name="Zhang Y."/>
        </authorList>
    </citation>
    <scope>NUCLEOTIDE SEQUENCE [LARGE SCALE GENOMIC DNA]</scope>
    <source>
        <strain evidence="2">cv. Niubang</strain>
    </source>
</reference>
<protein>
    <submittedName>
        <fullName evidence="1">Uncharacterized protein</fullName>
    </submittedName>
</protein>
<dbReference type="EMBL" id="CM042061">
    <property type="protein sequence ID" value="KAI3672639.1"/>
    <property type="molecule type" value="Genomic_DNA"/>
</dbReference>
<accession>A0ACB8XQX7</accession>
<name>A0ACB8XQX7_ARCLA</name>
<proteinExistence type="predicted"/>
<organism evidence="1 2">
    <name type="scientific">Arctium lappa</name>
    <name type="common">Greater burdock</name>
    <name type="synonym">Lappa major</name>
    <dbReference type="NCBI Taxonomy" id="4217"/>
    <lineage>
        <taxon>Eukaryota</taxon>
        <taxon>Viridiplantae</taxon>
        <taxon>Streptophyta</taxon>
        <taxon>Embryophyta</taxon>
        <taxon>Tracheophyta</taxon>
        <taxon>Spermatophyta</taxon>
        <taxon>Magnoliopsida</taxon>
        <taxon>eudicotyledons</taxon>
        <taxon>Gunneridae</taxon>
        <taxon>Pentapetalae</taxon>
        <taxon>asterids</taxon>
        <taxon>campanulids</taxon>
        <taxon>Asterales</taxon>
        <taxon>Asteraceae</taxon>
        <taxon>Carduoideae</taxon>
        <taxon>Cardueae</taxon>
        <taxon>Arctiinae</taxon>
        <taxon>Arctium</taxon>
    </lineage>
</organism>
<keyword evidence="2" id="KW-1185">Reference proteome</keyword>
<comment type="caution">
    <text evidence="1">The sequence shown here is derived from an EMBL/GenBank/DDBJ whole genome shotgun (WGS) entry which is preliminary data.</text>
</comment>
<evidence type="ECO:0000313" key="1">
    <source>
        <dbReference type="EMBL" id="KAI3672639.1"/>
    </source>
</evidence>
<evidence type="ECO:0000313" key="2">
    <source>
        <dbReference type="Proteomes" id="UP001055879"/>
    </source>
</evidence>
<dbReference type="Proteomes" id="UP001055879">
    <property type="component" value="Linkage Group LG15"/>
</dbReference>
<reference evidence="2" key="1">
    <citation type="journal article" date="2022" name="Mol. Ecol. Resour.">
        <title>The genomes of chicory, endive, great burdock and yacon provide insights into Asteraceae palaeo-polyploidization history and plant inulin production.</title>
        <authorList>
            <person name="Fan W."/>
            <person name="Wang S."/>
            <person name="Wang H."/>
            <person name="Wang A."/>
            <person name="Jiang F."/>
            <person name="Liu H."/>
            <person name="Zhao H."/>
            <person name="Xu D."/>
            <person name="Zhang Y."/>
        </authorList>
    </citation>
    <scope>NUCLEOTIDE SEQUENCE [LARGE SCALE GENOMIC DNA]</scope>
    <source>
        <strain evidence="2">cv. Niubang</strain>
    </source>
</reference>
<gene>
    <name evidence="1" type="ORF">L6452_38735</name>
</gene>